<evidence type="ECO:0000256" key="1">
    <source>
        <dbReference type="SAM" id="Phobius"/>
    </source>
</evidence>
<dbReference type="RefSeq" id="WP_344648686.1">
    <property type="nucleotide sequence ID" value="NZ_BAAAGX010000008.1"/>
</dbReference>
<sequence>MTAELDLPDADGRRAALLREFRREPATRPRAFRLRPAAPLLAAGALALTVVVATLAGTIVRDRPAPSVPAGPVVPAAEVRARLDHLDATVTSTVRSFSPDHFVYVRTSSAERWFSEGGTRRGAVLDADGLRTTEPLIPAADVPAGDPRQSAPVEYVLAHPSLSGVVGLQDGHPRRSPGELARHGSPGEVFAAVRAMLRVGGLVPERTRTWLYRAAAAVPGVTVRSGVTDTAGRSGWALTLDRQVILFDPGDGALLAESSSGTPGPAVLSSAIVRWAGVRPAK</sequence>
<gene>
    <name evidence="2" type="ORF">GCM10009539_22190</name>
</gene>
<dbReference type="EMBL" id="BAAAGX010000008">
    <property type="protein sequence ID" value="GAA0236434.1"/>
    <property type="molecule type" value="Genomic_DNA"/>
</dbReference>
<keyword evidence="1" id="KW-1133">Transmembrane helix</keyword>
<evidence type="ECO:0000313" key="3">
    <source>
        <dbReference type="Proteomes" id="UP001500967"/>
    </source>
</evidence>
<accession>A0ABN0U2F0</accession>
<comment type="caution">
    <text evidence="2">The sequence shown here is derived from an EMBL/GenBank/DDBJ whole genome shotgun (WGS) entry which is preliminary data.</text>
</comment>
<evidence type="ECO:0000313" key="2">
    <source>
        <dbReference type="EMBL" id="GAA0236434.1"/>
    </source>
</evidence>
<organism evidence="2 3">
    <name type="scientific">Cryptosporangium japonicum</name>
    <dbReference type="NCBI Taxonomy" id="80872"/>
    <lineage>
        <taxon>Bacteria</taxon>
        <taxon>Bacillati</taxon>
        <taxon>Actinomycetota</taxon>
        <taxon>Actinomycetes</taxon>
        <taxon>Cryptosporangiales</taxon>
        <taxon>Cryptosporangiaceae</taxon>
        <taxon>Cryptosporangium</taxon>
    </lineage>
</organism>
<name>A0ABN0U2F0_9ACTN</name>
<keyword evidence="1" id="KW-0472">Membrane</keyword>
<keyword evidence="3" id="KW-1185">Reference proteome</keyword>
<dbReference type="Proteomes" id="UP001500967">
    <property type="component" value="Unassembled WGS sequence"/>
</dbReference>
<keyword evidence="1" id="KW-0812">Transmembrane</keyword>
<evidence type="ECO:0008006" key="4">
    <source>
        <dbReference type="Google" id="ProtNLM"/>
    </source>
</evidence>
<protein>
    <recommendedName>
        <fullName evidence="4">CU044_5270 family protein</fullName>
    </recommendedName>
</protein>
<proteinExistence type="predicted"/>
<feature type="transmembrane region" description="Helical" evidence="1">
    <location>
        <begin position="38"/>
        <end position="60"/>
    </location>
</feature>
<reference evidence="2 3" key="1">
    <citation type="journal article" date="2019" name="Int. J. Syst. Evol. Microbiol.">
        <title>The Global Catalogue of Microorganisms (GCM) 10K type strain sequencing project: providing services to taxonomists for standard genome sequencing and annotation.</title>
        <authorList>
            <consortium name="The Broad Institute Genomics Platform"/>
            <consortium name="The Broad Institute Genome Sequencing Center for Infectious Disease"/>
            <person name="Wu L."/>
            <person name="Ma J."/>
        </authorList>
    </citation>
    <scope>NUCLEOTIDE SEQUENCE [LARGE SCALE GENOMIC DNA]</scope>
    <source>
        <strain evidence="2 3">JCM 10425</strain>
    </source>
</reference>